<keyword evidence="1" id="KW-0472">Membrane</keyword>
<protein>
    <submittedName>
        <fullName evidence="2">Uncharacterized protein</fullName>
    </submittedName>
</protein>
<dbReference type="RefSeq" id="WP_067827056.1">
    <property type="nucleotide sequence ID" value="NZ_LZJP01000054.1"/>
</dbReference>
<evidence type="ECO:0000256" key="1">
    <source>
        <dbReference type="SAM" id="Phobius"/>
    </source>
</evidence>
<gene>
    <name evidence="2" type="ORF">A5683_22960</name>
</gene>
<evidence type="ECO:0000313" key="3">
    <source>
        <dbReference type="Proteomes" id="UP000092389"/>
    </source>
</evidence>
<feature type="transmembrane region" description="Helical" evidence="1">
    <location>
        <begin position="127"/>
        <end position="147"/>
    </location>
</feature>
<sequence length="149" mass="16499">MLNTVATVVVVVLGLHIIAKFAFFALPYRRRRALLDKQYGDKPSATSTSDRVLMVFTVGIAVLVLCRGIDSVSFLGGLWIGATLIQLYFHQFHRPVPPQRAAPPQTSPLKEMSYAIQDAPWRPWPQLLALAMLVVLSLMLMIVKAAAVQ</sequence>
<evidence type="ECO:0000313" key="2">
    <source>
        <dbReference type="EMBL" id="OBH75120.1"/>
    </source>
</evidence>
<organism evidence="2 3">
    <name type="scientific">Mycobacterium mantenii</name>
    <dbReference type="NCBI Taxonomy" id="560555"/>
    <lineage>
        <taxon>Bacteria</taxon>
        <taxon>Bacillati</taxon>
        <taxon>Actinomycetota</taxon>
        <taxon>Actinomycetes</taxon>
        <taxon>Mycobacteriales</taxon>
        <taxon>Mycobacteriaceae</taxon>
        <taxon>Mycobacterium</taxon>
        <taxon>Mycobacterium avium complex (MAC)</taxon>
    </lineage>
</organism>
<reference evidence="2 3" key="1">
    <citation type="submission" date="2016-06" db="EMBL/GenBank/DDBJ databases">
        <authorList>
            <person name="Kjaerup R.B."/>
            <person name="Dalgaard T.S."/>
            <person name="Juul-Madsen H.R."/>
        </authorList>
    </citation>
    <scope>NUCLEOTIDE SEQUENCE [LARGE SCALE GENOMIC DNA]</scope>
    <source>
        <strain evidence="2 3">E152</strain>
    </source>
</reference>
<proteinExistence type="predicted"/>
<keyword evidence="1" id="KW-1133">Transmembrane helix</keyword>
<feature type="transmembrane region" description="Helical" evidence="1">
    <location>
        <begin position="6"/>
        <end position="28"/>
    </location>
</feature>
<accession>A0A1A2TFJ4</accession>
<accession>A0A1A2TVN9</accession>
<dbReference type="AlphaFoldDB" id="A0A1A2TFJ4"/>
<name>A0A1A2TFJ4_MYCNT</name>
<dbReference type="Proteomes" id="UP000092389">
    <property type="component" value="Unassembled WGS sequence"/>
</dbReference>
<dbReference type="OrthoDB" id="329803at2"/>
<comment type="caution">
    <text evidence="2">The sequence shown here is derived from an EMBL/GenBank/DDBJ whole genome shotgun (WGS) entry which is preliminary data.</text>
</comment>
<dbReference type="EMBL" id="LZJU01000091">
    <property type="protein sequence ID" value="OBH75120.1"/>
    <property type="molecule type" value="Genomic_DNA"/>
</dbReference>
<keyword evidence="1" id="KW-0812">Transmembrane</keyword>
<feature type="transmembrane region" description="Helical" evidence="1">
    <location>
        <begin position="48"/>
        <end position="65"/>
    </location>
</feature>